<keyword evidence="2" id="KW-1185">Reference proteome</keyword>
<accession>A0ABN0R739</accession>
<evidence type="ECO:0000313" key="1">
    <source>
        <dbReference type="EMBL" id="EUA92762.1"/>
    </source>
</evidence>
<proteinExistence type="predicted"/>
<sequence>MDLVGDIAGGIRGDWVGLGFRCAVVVGRMGGNGGPSLAINSATLTPPSM</sequence>
<organism evidence="1 2">
    <name type="scientific">Mycobacterium ulcerans str. Harvey</name>
    <dbReference type="NCBI Taxonomy" id="1299332"/>
    <lineage>
        <taxon>Bacteria</taxon>
        <taxon>Bacillati</taxon>
        <taxon>Actinomycetota</taxon>
        <taxon>Actinomycetes</taxon>
        <taxon>Mycobacteriales</taxon>
        <taxon>Mycobacteriaceae</taxon>
        <taxon>Mycobacterium</taxon>
        <taxon>Mycobacterium ulcerans group</taxon>
    </lineage>
</organism>
<name>A0ABN0R739_MYCUL</name>
<evidence type="ECO:0000313" key="2">
    <source>
        <dbReference type="Proteomes" id="UP000020681"/>
    </source>
</evidence>
<gene>
    <name evidence="1" type="ORF">I551_0765</name>
</gene>
<reference evidence="1 2" key="1">
    <citation type="submission" date="2014-01" db="EMBL/GenBank/DDBJ databases">
        <authorList>
            <person name="Dobos K."/>
            <person name="Lenaerts A."/>
            <person name="Ordway D."/>
            <person name="DeGroote M.A."/>
            <person name="Parker T."/>
            <person name="Sizemore C."/>
            <person name="Tallon L.J."/>
            <person name="Sadzewicz L.K."/>
            <person name="Sengamalay N."/>
            <person name="Fraser C.M."/>
            <person name="Hine E."/>
            <person name="Shefchek K.A."/>
            <person name="Das S.P."/>
            <person name="Tettelin H."/>
        </authorList>
    </citation>
    <scope>NUCLEOTIDE SEQUENCE [LARGE SCALE GENOMIC DNA]</scope>
    <source>
        <strain evidence="1 2">Harvey</strain>
    </source>
</reference>
<protein>
    <submittedName>
        <fullName evidence="1">Uncharacterized protein</fullName>
    </submittedName>
</protein>
<dbReference type="Proteomes" id="UP000020681">
    <property type="component" value="Unassembled WGS sequence"/>
</dbReference>
<dbReference type="EMBL" id="JAOL01000072">
    <property type="protein sequence ID" value="EUA92762.1"/>
    <property type="molecule type" value="Genomic_DNA"/>
</dbReference>
<comment type="caution">
    <text evidence="1">The sequence shown here is derived from an EMBL/GenBank/DDBJ whole genome shotgun (WGS) entry which is preliminary data.</text>
</comment>